<gene>
    <name evidence="1" type="ORF">NAEGRDRAFT_70262</name>
</gene>
<protein>
    <submittedName>
        <fullName evidence="1">Predicted protein</fullName>
    </submittedName>
</protein>
<dbReference type="RefSeq" id="XP_002674544.1">
    <property type="nucleotide sequence ID" value="XM_002674498.1"/>
</dbReference>
<evidence type="ECO:0000313" key="1">
    <source>
        <dbReference type="EMBL" id="EFC41800.1"/>
    </source>
</evidence>
<dbReference type="VEuPathDB" id="AmoebaDB:NAEGRDRAFT_70262"/>
<sequence>MSQSQQWLRKILYYMLHLIFGGNQAYTFKPGDSVLVIEIGKDFVKYFKLTKPEEHVTNGKSITNGKQLENYQKQSNYGGTFLNVKSLMPPSSSSDHSIQII</sequence>
<dbReference type="EMBL" id="GG738883">
    <property type="protein sequence ID" value="EFC41800.1"/>
    <property type="molecule type" value="Genomic_DNA"/>
</dbReference>
<dbReference type="OMA" id="HKYLEQD"/>
<evidence type="ECO:0000313" key="2">
    <source>
        <dbReference type="Proteomes" id="UP000006671"/>
    </source>
</evidence>
<dbReference type="InParanoid" id="D2VMU3"/>
<keyword evidence="2" id="KW-1185">Reference proteome</keyword>
<dbReference type="GeneID" id="8856000"/>
<dbReference type="KEGG" id="ngr:NAEGRDRAFT_70262"/>
<name>D2VMU3_NAEGR</name>
<reference evidence="1 2" key="1">
    <citation type="journal article" date="2010" name="Cell">
        <title>The genome of Naegleria gruberi illuminates early eukaryotic versatility.</title>
        <authorList>
            <person name="Fritz-Laylin L.K."/>
            <person name="Prochnik S.E."/>
            <person name="Ginger M.L."/>
            <person name="Dacks J.B."/>
            <person name="Carpenter M.L."/>
            <person name="Field M.C."/>
            <person name="Kuo A."/>
            <person name="Paredez A."/>
            <person name="Chapman J."/>
            <person name="Pham J."/>
            <person name="Shu S."/>
            <person name="Neupane R."/>
            <person name="Cipriano M."/>
            <person name="Mancuso J."/>
            <person name="Tu H."/>
            <person name="Salamov A."/>
            <person name="Lindquist E."/>
            <person name="Shapiro H."/>
            <person name="Lucas S."/>
            <person name="Grigoriev I.V."/>
            <person name="Cande W.Z."/>
            <person name="Fulton C."/>
            <person name="Rokhsar D.S."/>
            <person name="Dawson S.C."/>
        </authorList>
    </citation>
    <scope>NUCLEOTIDE SEQUENCE [LARGE SCALE GENOMIC DNA]</scope>
    <source>
        <strain evidence="1 2">NEG-M</strain>
    </source>
</reference>
<organism evidence="2">
    <name type="scientific">Naegleria gruberi</name>
    <name type="common">Amoeba</name>
    <dbReference type="NCBI Taxonomy" id="5762"/>
    <lineage>
        <taxon>Eukaryota</taxon>
        <taxon>Discoba</taxon>
        <taxon>Heterolobosea</taxon>
        <taxon>Tetramitia</taxon>
        <taxon>Eutetramitia</taxon>
        <taxon>Vahlkampfiidae</taxon>
        <taxon>Naegleria</taxon>
    </lineage>
</organism>
<accession>D2VMU3</accession>
<dbReference type="OrthoDB" id="10366774at2759"/>
<proteinExistence type="predicted"/>
<dbReference type="AlphaFoldDB" id="D2VMU3"/>
<dbReference type="Proteomes" id="UP000006671">
    <property type="component" value="Unassembled WGS sequence"/>
</dbReference>